<organism evidence="1 2">
    <name type="scientific">Pseudolactococcus hodotermopsidis</name>
    <dbReference type="NCBI Taxonomy" id="2709157"/>
    <lineage>
        <taxon>Bacteria</taxon>
        <taxon>Bacillati</taxon>
        <taxon>Bacillota</taxon>
        <taxon>Bacilli</taxon>
        <taxon>Lactobacillales</taxon>
        <taxon>Streptococcaceae</taxon>
        <taxon>Pseudolactococcus</taxon>
    </lineage>
</organism>
<dbReference type="AlphaFoldDB" id="A0A6A0BCN7"/>
<accession>A0A6A0BCN7</accession>
<comment type="caution">
    <text evidence="1">The sequence shown here is derived from an EMBL/GenBank/DDBJ whole genome shotgun (WGS) entry which is preliminary data.</text>
</comment>
<protein>
    <submittedName>
        <fullName evidence="1">Uncharacterized protein</fullName>
    </submittedName>
</protein>
<dbReference type="RefSeq" id="WP_172208107.1">
    <property type="nucleotide sequence ID" value="NZ_BLLI01000015.1"/>
</dbReference>
<proteinExistence type="predicted"/>
<evidence type="ECO:0000313" key="1">
    <source>
        <dbReference type="EMBL" id="GFH42201.1"/>
    </source>
</evidence>
<sequence>MINSCYGVPLERLKIYTTGFEKEFDDLDLAIDFAKLYLSEHDNKLLISEVIYKEFWH</sequence>
<dbReference type="EMBL" id="BLLI01000015">
    <property type="protein sequence ID" value="GFH42201.1"/>
    <property type="molecule type" value="Genomic_DNA"/>
</dbReference>
<keyword evidence="2" id="KW-1185">Reference proteome</keyword>
<dbReference type="Proteomes" id="UP000480303">
    <property type="component" value="Unassembled WGS sequence"/>
</dbReference>
<name>A0A6A0BCN7_9LACT</name>
<gene>
    <name evidence="1" type="ORF">Hs30E_07520</name>
</gene>
<evidence type="ECO:0000313" key="2">
    <source>
        <dbReference type="Proteomes" id="UP000480303"/>
    </source>
</evidence>
<reference evidence="1 2" key="1">
    <citation type="submission" date="2020-02" db="EMBL/GenBank/DDBJ databases">
        <title>Draft genome sequence of Lactococcus sp. Hs30E4-3.</title>
        <authorList>
            <person name="Noda S."/>
            <person name="Yuki M."/>
            <person name="Ohkuma M."/>
        </authorList>
    </citation>
    <scope>NUCLEOTIDE SEQUENCE [LARGE SCALE GENOMIC DNA]</scope>
    <source>
        <strain evidence="1 2">Hs30E4-3</strain>
    </source>
</reference>